<keyword evidence="4" id="KW-1185">Reference proteome</keyword>
<feature type="compositionally biased region" description="Basic and acidic residues" evidence="1">
    <location>
        <begin position="17"/>
        <end position="30"/>
    </location>
</feature>
<gene>
    <name evidence="3" type="ORF">HNR70_001766</name>
</gene>
<organism evidence="3 4">
    <name type="scientific">Brachybacterium aquaticum</name>
    <dbReference type="NCBI Taxonomy" id="1432564"/>
    <lineage>
        <taxon>Bacteria</taxon>
        <taxon>Bacillati</taxon>
        <taxon>Actinomycetota</taxon>
        <taxon>Actinomycetes</taxon>
        <taxon>Micrococcales</taxon>
        <taxon>Dermabacteraceae</taxon>
        <taxon>Brachybacterium</taxon>
    </lineage>
</organism>
<accession>A0A841ADF5</accession>
<comment type="caution">
    <text evidence="3">The sequence shown here is derived from an EMBL/GenBank/DDBJ whole genome shotgun (WGS) entry which is preliminary data.</text>
</comment>
<keyword evidence="2" id="KW-1133">Transmembrane helix</keyword>
<evidence type="ECO:0000256" key="2">
    <source>
        <dbReference type="SAM" id="Phobius"/>
    </source>
</evidence>
<feature type="compositionally biased region" description="Acidic residues" evidence="1">
    <location>
        <begin position="258"/>
        <end position="284"/>
    </location>
</feature>
<sequence>MPTHEHEDQDDDTMTMPHEDDPTARARRDGETLAATLTEEQRRRAAGTADRTIAADRLAEERLAVLQAGPEPSEEEYASALAVLETHATHRRWDSITQGAECGVIAIGTVFLVAGGLGLLLSSDILLGVGAIALVVATFLLGVQSLAGRRSLASAREALVDWASDRPGQFARGLPVAGIPATGSDGRLGLPVVLGATLGLLVTAIGVGLVLDGGSAVTLVVGGVVLLGTLALLLARRRAGRRDQALASALEWLPTSLSDEDEDDPDGEDGNVEDGGEDGQDAPR</sequence>
<keyword evidence="2" id="KW-0472">Membrane</keyword>
<evidence type="ECO:0000256" key="1">
    <source>
        <dbReference type="SAM" id="MobiDB-lite"/>
    </source>
</evidence>
<feature type="region of interest" description="Disordered" evidence="1">
    <location>
        <begin position="1"/>
        <end position="30"/>
    </location>
</feature>
<reference evidence="3 4" key="1">
    <citation type="submission" date="2020-08" db="EMBL/GenBank/DDBJ databases">
        <title>Sequencing the genomes of 1000 actinobacteria strains.</title>
        <authorList>
            <person name="Klenk H.-P."/>
        </authorList>
    </citation>
    <scope>NUCLEOTIDE SEQUENCE [LARGE SCALE GENOMIC DNA]</scope>
    <source>
        <strain evidence="3 4">DSM 28796</strain>
    </source>
</reference>
<feature type="transmembrane region" description="Helical" evidence="2">
    <location>
        <begin position="125"/>
        <end position="147"/>
    </location>
</feature>
<dbReference type="AlphaFoldDB" id="A0A841ADF5"/>
<keyword evidence="2" id="KW-0812">Transmembrane</keyword>
<dbReference type="Proteomes" id="UP000588158">
    <property type="component" value="Unassembled WGS sequence"/>
</dbReference>
<proteinExistence type="predicted"/>
<feature type="transmembrane region" description="Helical" evidence="2">
    <location>
        <begin position="188"/>
        <end position="210"/>
    </location>
</feature>
<feature type="transmembrane region" description="Helical" evidence="2">
    <location>
        <begin position="216"/>
        <end position="235"/>
    </location>
</feature>
<protein>
    <submittedName>
        <fullName evidence="3">Flp pilus assembly protein TadB</fullName>
    </submittedName>
</protein>
<evidence type="ECO:0000313" key="4">
    <source>
        <dbReference type="Proteomes" id="UP000588158"/>
    </source>
</evidence>
<name>A0A841ADF5_9MICO</name>
<dbReference type="RefSeq" id="WP_184325339.1">
    <property type="nucleotide sequence ID" value="NZ_JACHLZ010000001.1"/>
</dbReference>
<feature type="transmembrane region" description="Helical" evidence="2">
    <location>
        <begin position="100"/>
        <end position="119"/>
    </location>
</feature>
<dbReference type="EMBL" id="JACHLZ010000001">
    <property type="protein sequence ID" value="MBB5831953.1"/>
    <property type="molecule type" value="Genomic_DNA"/>
</dbReference>
<feature type="region of interest" description="Disordered" evidence="1">
    <location>
        <begin position="252"/>
        <end position="284"/>
    </location>
</feature>
<evidence type="ECO:0000313" key="3">
    <source>
        <dbReference type="EMBL" id="MBB5831953.1"/>
    </source>
</evidence>